<feature type="domain" description="EF-hand" evidence="3">
    <location>
        <begin position="126"/>
        <end position="161"/>
    </location>
</feature>
<accession>A0A059FYZ2</accession>
<keyword evidence="5" id="KW-1185">Reference proteome</keyword>
<evidence type="ECO:0000313" key="4">
    <source>
        <dbReference type="EMBL" id="KCZ95730.1"/>
    </source>
</evidence>
<protein>
    <submittedName>
        <fullName evidence="4">EF hand domain-containing protein</fullName>
    </submittedName>
</protein>
<evidence type="ECO:0000313" key="5">
    <source>
        <dbReference type="Proteomes" id="UP000025061"/>
    </source>
</evidence>
<sequence>MKRSTLAFASMAVIALAMPLAAQAGPGKGHRGHGAHLMQMDANADGNITRAEAEVSLATRFATIDANSDGFVTQDEMKAHHEAKRAEMKAKWEARKAEAEAAGEPVREGKPKREKDPAKAAEWKAKKAEKAAEHWAEMDSDSDGQLNTAEFTAAHITFFDKMDADSDGTITKAEMDAAKAKKKERRGEWRDKMKAEAGE</sequence>
<dbReference type="InterPro" id="IPR011992">
    <property type="entry name" value="EF-hand-dom_pair"/>
</dbReference>
<dbReference type="SMART" id="SM00054">
    <property type="entry name" value="EFh"/>
    <property type="match status" value="3"/>
</dbReference>
<evidence type="ECO:0000256" key="2">
    <source>
        <dbReference type="SAM" id="SignalP"/>
    </source>
</evidence>
<feature type="domain" description="EF-hand" evidence="3">
    <location>
        <begin position="52"/>
        <end position="87"/>
    </location>
</feature>
<dbReference type="PATRIC" id="fig|1280951.3.peg.631"/>
<feature type="region of interest" description="Disordered" evidence="1">
    <location>
        <begin position="178"/>
        <end position="199"/>
    </location>
</feature>
<reference evidence="4 5" key="1">
    <citation type="submission" date="2013-04" db="EMBL/GenBank/DDBJ databases">
        <title>Hyphomonas hirschiana VP5 Genome Sequencing.</title>
        <authorList>
            <person name="Lai Q."/>
            <person name="Shao Z."/>
        </authorList>
    </citation>
    <scope>NUCLEOTIDE SEQUENCE [LARGE SCALE GENOMIC DNA]</scope>
    <source>
        <strain evidence="4 5">VP5</strain>
    </source>
</reference>
<organism evidence="4 5">
    <name type="scientific">Hyphomonas hirschiana VP5</name>
    <dbReference type="NCBI Taxonomy" id="1280951"/>
    <lineage>
        <taxon>Bacteria</taxon>
        <taxon>Pseudomonadati</taxon>
        <taxon>Pseudomonadota</taxon>
        <taxon>Alphaproteobacteria</taxon>
        <taxon>Hyphomonadales</taxon>
        <taxon>Hyphomonadaceae</taxon>
        <taxon>Hyphomonas</taxon>
    </lineage>
</organism>
<name>A0A059FYZ2_9PROT</name>
<dbReference type="GO" id="GO:0005509">
    <property type="term" value="F:calcium ion binding"/>
    <property type="evidence" value="ECO:0007669"/>
    <property type="project" value="InterPro"/>
</dbReference>
<dbReference type="Pfam" id="PF13202">
    <property type="entry name" value="EF-hand_5"/>
    <property type="match status" value="2"/>
</dbReference>
<feature type="compositionally biased region" description="Basic and acidic residues" evidence="1">
    <location>
        <begin position="96"/>
        <end position="137"/>
    </location>
</feature>
<dbReference type="OrthoDB" id="5470953at2"/>
<dbReference type="SUPFAM" id="SSF47473">
    <property type="entry name" value="EF-hand"/>
    <property type="match status" value="1"/>
</dbReference>
<dbReference type="Proteomes" id="UP000025061">
    <property type="component" value="Unassembled WGS sequence"/>
</dbReference>
<gene>
    <name evidence="4" type="ORF">HHI_03127</name>
</gene>
<dbReference type="PROSITE" id="PS00018">
    <property type="entry name" value="EF_HAND_1"/>
    <property type="match status" value="3"/>
</dbReference>
<feature type="region of interest" description="Disordered" evidence="1">
    <location>
        <begin position="96"/>
        <end position="144"/>
    </location>
</feature>
<dbReference type="PROSITE" id="PS50222">
    <property type="entry name" value="EF_HAND_2"/>
    <property type="match status" value="2"/>
</dbReference>
<dbReference type="AlphaFoldDB" id="A0A059FYZ2"/>
<feature type="signal peptide" evidence="2">
    <location>
        <begin position="1"/>
        <end position="24"/>
    </location>
</feature>
<dbReference type="Gene3D" id="1.10.238.10">
    <property type="entry name" value="EF-hand"/>
    <property type="match status" value="2"/>
</dbReference>
<proteinExistence type="predicted"/>
<dbReference type="InterPro" id="IPR002048">
    <property type="entry name" value="EF_hand_dom"/>
</dbReference>
<evidence type="ECO:0000256" key="1">
    <source>
        <dbReference type="SAM" id="MobiDB-lite"/>
    </source>
</evidence>
<dbReference type="RefSeq" id="WP_011646335.1">
    <property type="nucleotide sequence ID" value="NZ_ARYI01000002.1"/>
</dbReference>
<dbReference type="InterPro" id="IPR018247">
    <property type="entry name" value="EF_Hand_1_Ca_BS"/>
</dbReference>
<keyword evidence="2" id="KW-0732">Signal</keyword>
<dbReference type="EMBL" id="ARYI01000002">
    <property type="protein sequence ID" value="KCZ95730.1"/>
    <property type="molecule type" value="Genomic_DNA"/>
</dbReference>
<comment type="caution">
    <text evidence="4">The sequence shown here is derived from an EMBL/GenBank/DDBJ whole genome shotgun (WGS) entry which is preliminary data.</text>
</comment>
<evidence type="ECO:0000259" key="3">
    <source>
        <dbReference type="PROSITE" id="PS50222"/>
    </source>
</evidence>
<feature type="chain" id="PRO_5001573486" evidence="2">
    <location>
        <begin position="25"/>
        <end position="199"/>
    </location>
</feature>